<evidence type="ECO:0000313" key="2">
    <source>
        <dbReference type="Proteomes" id="UP000315295"/>
    </source>
</evidence>
<proteinExistence type="predicted"/>
<comment type="caution">
    <text evidence="1">The sequence shown here is derived from an EMBL/GenBank/DDBJ whole genome shotgun (WGS) entry which is preliminary data.</text>
</comment>
<reference evidence="1 2" key="1">
    <citation type="journal article" date="2019" name="G3 (Bethesda)">
        <title>Sequencing of a Wild Apple (Malus baccata) Genome Unravels the Differences Between Cultivated and Wild Apple Species Regarding Disease Resistance and Cold Tolerance.</title>
        <authorList>
            <person name="Chen X."/>
        </authorList>
    </citation>
    <scope>NUCLEOTIDE SEQUENCE [LARGE SCALE GENOMIC DNA]</scope>
    <source>
        <strain evidence="2">cv. Shandingzi</strain>
        <tissue evidence="1">Leaves</tissue>
    </source>
</reference>
<evidence type="ECO:0000313" key="1">
    <source>
        <dbReference type="EMBL" id="TQD89757.1"/>
    </source>
</evidence>
<keyword evidence="2" id="KW-1185">Reference proteome</keyword>
<organism evidence="1 2">
    <name type="scientific">Malus baccata</name>
    <name type="common">Siberian crab apple</name>
    <name type="synonym">Pyrus baccata</name>
    <dbReference type="NCBI Taxonomy" id="106549"/>
    <lineage>
        <taxon>Eukaryota</taxon>
        <taxon>Viridiplantae</taxon>
        <taxon>Streptophyta</taxon>
        <taxon>Embryophyta</taxon>
        <taxon>Tracheophyta</taxon>
        <taxon>Spermatophyta</taxon>
        <taxon>Magnoliopsida</taxon>
        <taxon>eudicotyledons</taxon>
        <taxon>Gunneridae</taxon>
        <taxon>Pentapetalae</taxon>
        <taxon>rosids</taxon>
        <taxon>fabids</taxon>
        <taxon>Rosales</taxon>
        <taxon>Rosaceae</taxon>
        <taxon>Amygdaloideae</taxon>
        <taxon>Maleae</taxon>
        <taxon>Malus</taxon>
    </lineage>
</organism>
<accession>A0A540LTG6</accession>
<dbReference type="EMBL" id="VIEB01000470">
    <property type="protein sequence ID" value="TQD89757.1"/>
    <property type="molecule type" value="Genomic_DNA"/>
</dbReference>
<name>A0A540LTG6_MALBA</name>
<dbReference type="Proteomes" id="UP000315295">
    <property type="component" value="Unassembled WGS sequence"/>
</dbReference>
<gene>
    <name evidence="1" type="ORF">C1H46_024649</name>
</gene>
<sequence>MSKLQSERAGDVFRRPGEREREGVLEHCKGANGLDKVVLRKVRGSSAEVPTTTNPSLSPILFHVLQHFCSFIQF</sequence>
<protein>
    <submittedName>
        <fullName evidence="1">Uncharacterized protein</fullName>
    </submittedName>
</protein>
<dbReference type="AlphaFoldDB" id="A0A540LTG6"/>